<reference evidence="2" key="2">
    <citation type="submission" date="2015-01" db="EMBL/GenBank/DDBJ databases">
        <title>Evolutionary Origins and Diversification of the Mycorrhizal Mutualists.</title>
        <authorList>
            <consortium name="DOE Joint Genome Institute"/>
            <consortium name="Mycorrhizal Genomics Consortium"/>
            <person name="Kohler A."/>
            <person name="Kuo A."/>
            <person name="Nagy L.G."/>
            <person name="Floudas D."/>
            <person name="Copeland A."/>
            <person name="Barry K.W."/>
            <person name="Cichocki N."/>
            <person name="Veneault-Fourrey C."/>
            <person name="LaButti K."/>
            <person name="Lindquist E.A."/>
            <person name="Lipzen A."/>
            <person name="Lundell T."/>
            <person name="Morin E."/>
            <person name="Murat C."/>
            <person name="Riley R."/>
            <person name="Ohm R."/>
            <person name="Sun H."/>
            <person name="Tunlid A."/>
            <person name="Henrissat B."/>
            <person name="Grigoriev I.V."/>
            <person name="Hibbett D.S."/>
            <person name="Martin F."/>
        </authorList>
    </citation>
    <scope>NUCLEOTIDE SEQUENCE [LARGE SCALE GENOMIC DNA]</scope>
    <source>
        <strain evidence="2">LaAM-08-1</strain>
    </source>
</reference>
<evidence type="ECO:0000313" key="2">
    <source>
        <dbReference type="Proteomes" id="UP000054477"/>
    </source>
</evidence>
<gene>
    <name evidence="1" type="ORF">K443DRAFT_352125</name>
</gene>
<name>A0A0C9XUT3_9AGAR</name>
<organism evidence="1 2">
    <name type="scientific">Laccaria amethystina LaAM-08-1</name>
    <dbReference type="NCBI Taxonomy" id="1095629"/>
    <lineage>
        <taxon>Eukaryota</taxon>
        <taxon>Fungi</taxon>
        <taxon>Dikarya</taxon>
        <taxon>Basidiomycota</taxon>
        <taxon>Agaricomycotina</taxon>
        <taxon>Agaricomycetes</taxon>
        <taxon>Agaricomycetidae</taxon>
        <taxon>Agaricales</taxon>
        <taxon>Agaricineae</taxon>
        <taxon>Hydnangiaceae</taxon>
        <taxon>Laccaria</taxon>
    </lineage>
</organism>
<proteinExistence type="predicted"/>
<accession>A0A0C9XUT3</accession>
<dbReference type="AlphaFoldDB" id="A0A0C9XUT3"/>
<dbReference type="Proteomes" id="UP000054477">
    <property type="component" value="Unassembled WGS sequence"/>
</dbReference>
<sequence>MILPEIQILWKAPDCSSCTSIWHSCARFSRFCSRSSSKKQSKGACQGSLPRVRHTDISPSGQLLFKVLFLRELAVLNSLMGVRKKSKDRRGAEKTGR</sequence>
<dbReference type="EMBL" id="KN838560">
    <property type="protein sequence ID" value="KIK05374.1"/>
    <property type="molecule type" value="Genomic_DNA"/>
</dbReference>
<evidence type="ECO:0000313" key="1">
    <source>
        <dbReference type="EMBL" id="KIK05374.1"/>
    </source>
</evidence>
<dbReference type="HOGENOM" id="CLU_2347030_0_0_1"/>
<reference evidence="1 2" key="1">
    <citation type="submission" date="2014-04" db="EMBL/GenBank/DDBJ databases">
        <authorList>
            <consortium name="DOE Joint Genome Institute"/>
            <person name="Kuo A."/>
            <person name="Kohler A."/>
            <person name="Nagy L.G."/>
            <person name="Floudas D."/>
            <person name="Copeland A."/>
            <person name="Barry K.W."/>
            <person name="Cichocki N."/>
            <person name="Veneault-Fourrey C."/>
            <person name="LaButti K."/>
            <person name="Lindquist E.A."/>
            <person name="Lipzen A."/>
            <person name="Lundell T."/>
            <person name="Morin E."/>
            <person name="Murat C."/>
            <person name="Sun H."/>
            <person name="Tunlid A."/>
            <person name="Henrissat B."/>
            <person name="Grigoriev I.V."/>
            <person name="Hibbett D.S."/>
            <person name="Martin F."/>
            <person name="Nordberg H.P."/>
            <person name="Cantor M.N."/>
            <person name="Hua S.X."/>
        </authorList>
    </citation>
    <scope>NUCLEOTIDE SEQUENCE [LARGE SCALE GENOMIC DNA]</scope>
    <source>
        <strain evidence="1 2">LaAM-08-1</strain>
    </source>
</reference>
<protein>
    <submittedName>
        <fullName evidence="1">Uncharacterized protein</fullName>
    </submittedName>
</protein>
<keyword evidence="2" id="KW-1185">Reference proteome</keyword>